<protein>
    <submittedName>
        <fullName evidence="1">Uncharacterized protein</fullName>
    </submittedName>
</protein>
<sequence length="121" mass="12327">MSKPPRLGYDDKHAFDAAALGIAVDRAAKNATRAMEARRVALNEVSRVVAPMALDGAKSAEDIYGIGLDALGADLRGVPRDGYGGLFRAIRRAGTPSPAATAAGAAALAAVAPSTARIRKG</sequence>
<name>A0ABQ6A388_9PROT</name>
<evidence type="ECO:0000313" key="2">
    <source>
        <dbReference type="Proteomes" id="UP001156641"/>
    </source>
</evidence>
<reference evidence="2" key="1">
    <citation type="journal article" date="2019" name="Int. J. Syst. Evol. Microbiol.">
        <title>The Global Catalogue of Microorganisms (GCM) 10K type strain sequencing project: providing services to taxonomists for standard genome sequencing and annotation.</title>
        <authorList>
            <consortium name="The Broad Institute Genomics Platform"/>
            <consortium name="The Broad Institute Genome Sequencing Center for Infectious Disease"/>
            <person name="Wu L."/>
            <person name="Ma J."/>
        </authorList>
    </citation>
    <scope>NUCLEOTIDE SEQUENCE [LARGE SCALE GENOMIC DNA]</scope>
    <source>
        <strain evidence="2">NBRC 112502</strain>
    </source>
</reference>
<dbReference type="Proteomes" id="UP001156641">
    <property type="component" value="Unassembled WGS sequence"/>
</dbReference>
<comment type="caution">
    <text evidence="1">The sequence shown here is derived from an EMBL/GenBank/DDBJ whole genome shotgun (WGS) entry which is preliminary data.</text>
</comment>
<evidence type="ECO:0000313" key="1">
    <source>
        <dbReference type="EMBL" id="GLR66092.1"/>
    </source>
</evidence>
<keyword evidence="2" id="KW-1185">Reference proteome</keyword>
<accession>A0ABQ6A388</accession>
<dbReference type="EMBL" id="BSOS01000009">
    <property type="protein sequence ID" value="GLR66092.1"/>
    <property type="molecule type" value="Genomic_DNA"/>
</dbReference>
<proteinExistence type="predicted"/>
<gene>
    <name evidence="1" type="ORF">GCM10010909_07700</name>
</gene>
<dbReference type="RefSeq" id="WP_284256685.1">
    <property type="nucleotide sequence ID" value="NZ_BSOS01000009.1"/>
</dbReference>
<organism evidence="1 2">
    <name type="scientific">Acidocella aquatica</name>
    <dbReference type="NCBI Taxonomy" id="1922313"/>
    <lineage>
        <taxon>Bacteria</taxon>
        <taxon>Pseudomonadati</taxon>
        <taxon>Pseudomonadota</taxon>
        <taxon>Alphaproteobacteria</taxon>
        <taxon>Acetobacterales</taxon>
        <taxon>Acidocellaceae</taxon>
        <taxon>Acidocella</taxon>
    </lineage>
</organism>